<evidence type="ECO:0000256" key="1">
    <source>
        <dbReference type="SAM" id="SignalP"/>
    </source>
</evidence>
<dbReference type="AlphaFoldDB" id="A0A1M6MAZ3"/>
<name>A0A1M6MAZ3_9FLAO</name>
<keyword evidence="3" id="KW-1185">Reference proteome</keyword>
<accession>A0A1M6MAZ3</accession>
<evidence type="ECO:0008006" key="4">
    <source>
        <dbReference type="Google" id="ProtNLM"/>
    </source>
</evidence>
<reference evidence="3" key="1">
    <citation type="submission" date="2016-11" db="EMBL/GenBank/DDBJ databases">
        <authorList>
            <person name="Varghese N."/>
            <person name="Submissions S."/>
        </authorList>
    </citation>
    <scope>NUCLEOTIDE SEQUENCE [LARGE SCALE GENOMIC DNA]</scope>
    <source>
        <strain evidence="3">DSM 22807</strain>
    </source>
</reference>
<dbReference type="EMBL" id="FQZH01000007">
    <property type="protein sequence ID" value="SHJ80577.1"/>
    <property type="molecule type" value="Genomic_DNA"/>
</dbReference>
<dbReference type="RefSeq" id="WP_072785899.1">
    <property type="nucleotide sequence ID" value="NZ_CP045292.1"/>
</dbReference>
<protein>
    <recommendedName>
        <fullName evidence="4">Penicillin-binding protein</fullName>
    </recommendedName>
</protein>
<dbReference type="Proteomes" id="UP000184232">
    <property type="component" value="Unassembled WGS sequence"/>
</dbReference>
<dbReference type="NCBIfam" id="NF033711">
    <property type="entry name" value="T9SS_PorQ"/>
    <property type="match status" value="1"/>
</dbReference>
<evidence type="ECO:0000313" key="3">
    <source>
        <dbReference type="Proteomes" id="UP000184232"/>
    </source>
</evidence>
<feature type="signal peptide" evidence="1">
    <location>
        <begin position="1"/>
        <end position="19"/>
    </location>
</feature>
<dbReference type="OrthoDB" id="9809953at2"/>
<sequence>MLKRKLILFLLLTTLSNYAQIGGKYVYQFLNLTPSPRQAALGGKTVTVVDYDVNQAIYNPATINGDMHNQLAVNYGSYYGEVSYGSGAYAYTWDRHVQTFHTSVQYVNYGTFEGYDELGNATSDFTGSEAALSFGYAYNIPWTDFYVGANVKLISSTLESYNSWGAATDLGFLYIDQRNDINIGVSVRNLGFQIKPYDNTNEKLPLAIDAGISQLMEHVPIRWHLTLENLQQWNIAFSNPNRAQETLDGNTEEEKVSFFNNALRHVILGAELFPEKGFNIRLGYNFRRGEELRIIDQRNFSGISAGFGIRFGKVRFNYSYSRYTVAANTSLFGLMINLE</sequence>
<evidence type="ECO:0000313" key="2">
    <source>
        <dbReference type="EMBL" id="SHJ80577.1"/>
    </source>
</evidence>
<proteinExistence type="predicted"/>
<feature type="chain" id="PRO_5009919469" description="Penicillin-binding protein" evidence="1">
    <location>
        <begin position="20"/>
        <end position="339"/>
    </location>
</feature>
<organism evidence="2 3">
    <name type="scientific">Flavobacterium haoranii</name>
    <dbReference type="NCBI Taxonomy" id="683124"/>
    <lineage>
        <taxon>Bacteria</taxon>
        <taxon>Pseudomonadati</taxon>
        <taxon>Bacteroidota</taxon>
        <taxon>Flavobacteriia</taxon>
        <taxon>Flavobacteriales</taxon>
        <taxon>Flavobacteriaceae</taxon>
        <taxon>Flavobacterium</taxon>
    </lineage>
</organism>
<keyword evidence="1" id="KW-0732">Signal</keyword>
<gene>
    <name evidence="2" type="ORF">SAMN05444337_2653</name>
</gene>
<dbReference type="NCBIfam" id="NF033709">
    <property type="entry name" value="PorV_fam"/>
    <property type="match status" value="1"/>
</dbReference>
<dbReference type="STRING" id="683124.SAMN05444337_2653"/>